<dbReference type="SUPFAM" id="SSF55874">
    <property type="entry name" value="ATPase domain of HSP90 chaperone/DNA topoisomerase II/histidine kinase"/>
    <property type="match status" value="1"/>
</dbReference>
<dbReference type="InterPro" id="IPR013656">
    <property type="entry name" value="PAS_4"/>
</dbReference>
<proteinExistence type="predicted"/>
<dbReference type="PROSITE" id="PS50109">
    <property type="entry name" value="HIS_KIN"/>
    <property type="match status" value="1"/>
</dbReference>
<dbReference type="PROSITE" id="PS50112">
    <property type="entry name" value="PAS"/>
    <property type="match status" value="3"/>
</dbReference>
<dbReference type="PANTHER" id="PTHR43304">
    <property type="entry name" value="PHYTOCHROME-LIKE PROTEIN CPH1"/>
    <property type="match status" value="1"/>
</dbReference>
<protein>
    <recommendedName>
        <fullName evidence="2">histidine kinase</fullName>
        <ecNumber evidence="2">2.7.13.3</ecNumber>
    </recommendedName>
</protein>
<dbReference type="InterPro" id="IPR000014">
    <property type="entry name" value="PAS"/>
</dbReference>
<feature type="domain" description="PAS" evidence="7">
    <location>
        <begin position="702"/>
        <end position="773"/>
    </location>
</feature>
<feature type="domain" description="PAS" evidence="7">
    <location>
        <begin position="180"/>
        <end position="251"/>
    </location>
</feature>
<dbReference type="InterPro" id="IPR004358">
    <property type="entry name" value="Sig_transdc_His_kin-like_C"/>
</dbReference>
<evidence type="ECO:0000259" key="6">
    <source>
        <dbReference type="PROSITE" id="PS50109"/>
    </source>
</evidence>
<dbReference type="PANTHER" id="PTHR43304:SF1">
    <property type="entry name" value="PAC DOMAIN-CONTAINING PROTEIN"/>
    <property type="match status" value="1"/>
</dbReference>
<dbReference type="InterPro" id="IPR001610">
    <property type="entry name" value="PAC"/>
</dbReference>
<dbReference type="SMART" id="SM00387">
    <property type="entry name" value="HATPase_c"/>
    <property type="match status" value="1"/>
</dbReference>
<comment type="caution">
    <text evidence="9">The sequence shown here is derived from an EMBL/GenBank/DDBJ whole genome shotgun (WGS) entry which is preliminary data.</text>
</comment>
<dbReference type="EC" id="2.7.13.3" evidence="2"/>
<name>A0A2W7QIR5_9BACT</name>
<evidence type="ECO:0000256" key="3">
    <source>
        <dbReference type="ARBA" id="ARBA00022553"/>
    </source>
</evidence>
<dbReference type="Pfam" id="PF08448">
    <property type="entry name" value="PAS_4"/>
    <property type="match status" value="2"/>
</dbReference>
<dbReference type="PROSITE" id="PS50113">
    <property type="entry name" value="PAC"/>
    <property type="match status" value="5"/>
</dbReference>
<dbReference type="InterPro" id="IPR000700">
    <property type="entry name" value="PAS-assoc_C"/>
</dbReference>
<dbReference type="Gene3D" id="3.30.450.20">
    <property type="entry name" value="PAS domain"/>
    <property type="match status" value="7"/>
</dbReference>
<evidence type="ECO:0000256" key="4">
    <source>
        <dbReference type="ARBA" id="ARBA00022679"/>
    </source>
</evidence>
<dbReference type="Gene3D" id="3.30.565.10">
    <property type="entry name" value="Histidine kinase-like ATPase, C-terminal domain"/>
    <property type="match status" value="1"/>
</dbReference>
<dbReference type="InterPro" id="IPR003594">
    <property type="entry name" value="HATPase_dom"/>
</dbReference>
<reference evidence="9 10" key="1">
    <citation type="submission" date="2018-06" db="EMBL/GenBank/DDBJ databases">
        <title>Genomic Encyclopedia of Archaeal and Bacterial Type Strains, Phase II (KMG-II): from individual species to whole genera.</title>
        <authorList>
            <person name="Goeker M."/>
        </authorList>
    </citation>
    <scope>NUCLEOTIDE SEQUENCE [LARGE SCALE GENOMIC DNA]</scope>
    <source>
        <strain evidence="9 10">DSM 19830</strain>
    </source>
</reference>
<dbReference type="Pfam" id="PF02518">
    <property type="entry name" value="HATPase_c"/>
    <property type="match status" value="1"/>
</dbReference>
<evidence type="ECO:0000313" key="9">
    <source>
        <dbReference type="EMBL" id="PZX48384.1"/>
    </source>
</evidence>
<dbReference type="FunFam" id="3.30.450.20:FF:000099">
    <property type="entry name" value="Sensory box sensor histidine kinase"/>
    <property type="match status" value="1"/>
</dbReference>
<keyword evidence="3" id="KW-0597">Phosphoprotein</keyword>
<keyword evidence="4" id="KW-0808">Transferase</keyword>
<evidence type="ECO:0000313" key="10">
    <source>
        <dbReference type="Proteomes" id="UP000248882"/>
    </source>
</evidence>
<evidence type="ECO:0000256" key="5">
    <source>
        <dbReference type="ARBA" id="ARBA00022777"/>
    </source>
</evidence>
<dbReference type="SUPFAM" id="SSF55785">
    <property type="entry name" value="PYP-like sensor domain (PAS domain)"/>
    <property type="match status" value="6"/>
</dbReference>
<evidence type="ECO:0000259" key="8">
    <source>
        <dbReference type="PROSITE" id="PS50113"/>
    </source>
</evidence>
<dbReference type="InterPro" id="IPR035965">
    <property type="entry name" value="PAS-like_dom_sf"/>
</dbReference>
<comment type="catalytic activity">
    <reaction evidence="1">
        <text>ATP + protein L-histidine = ADP + protein N-phospho-L-histidine.</text>
        <dbReference type="EC" id="2.7.13.3"/>
    </reaction>
</comment>
<dbReference type="CDD" id="cd00082">
    <property type="entry name" value="HisKA"/>
    <property type="match status" value="1"/>
</dbReference>
<dbReference type="GO" id="GO:0000155">
    <property type="term" value="F:phosphorelay sensor kinase activity"/>
    <property type="evidence" value="ECO:0007669"/>
    <property type="project" value="InterPro"/>
</dbReference>
<dbReference type="SMART" id="SM00086">
    <property type="entry name" value="PAC"/>
    <property type="match status" value="4"/>
</dbReference>
<feature type="domain" description="PAC" evidence="8">
    <location>
        <begin position="256"/>
        <end position="309"/>
    </location>
</feature>
<feature type="domain" description="PAS" evidence="7">
    <location>
        <begin position="828"/>
        <end position="898"/>
    </location>
</feature>
<dbReference type="Proteomes" id="UP000248882">
    <property type="component" value="Unassembled WGS sequence"/>
</dbReference>
<dbReference type="InterPro" id="IPR036890">
    <property type="entry name" value="HATPase_C_sf"/>
</dbReference>
<evidence type="ECO:0000256" key="1">
    <source>
        <dbReference type="ARBA" id="ARBA00000085"/>
    </source>
</evidence>
<dbReference type="InterPro" id="IPR052162">
    <property type="entry name" value="Sensor_kinase/Photoreceptor"/>
</dbReference>
<feature type="domain" description="PAC" evidence="8">
    <location>
        <begin position="775"/>
        <end position="827"/>
    </location>
</feature>
<dbReference type="EMBL" id="QKZT01000020">
    <property type="protein sequence ID" value="PZX48384.1"/>
    <property type="molecule type" value="Genomic_DNA"/>
</dbReference>
<feature type="domain" description="PAC" evidence="8">
    <location>
        <begin position="901"/>
        <end position="953"/>
    </location>
</feature>
<evidence type="ECO:0000259" key="7">
    <source>
        <dbReference type="PROSITE" id="PS50112"/>
    </source>
</evidence>
<dbReference type="InterPro" id="IPR036097">
    <property type="entry name" value="HisK_dim/P_sf"/>
</dbReference>
<dbReference type="AlphaFoldDB" id="A0A2W7QIR5"/>
<evidence type="ECO:0000256" key="2">
    <source>
        <dbReference type="ARBA" id="ARBA00012438"/>
    </source>
</evidence>
<dbReference type="Gene3D" id="1.10.287.130">
    <property type="match status" value="1"/>
</dbReference>
<dbReference type="InterPro" id="IPR013655">
    <property type="entry name" value="PAS_fold_3"/>
</dbReference>
<feature type="domain" description="PAC" evidence="8">
    <location>
        <begin position="647"/>
        <end position="701"/>
    </location>
</feature>
<dbReference type="SMART" id="SM00091">
    <property type="entry name" value="PAS"/>
    <property type="match status" value="6"/>
</dbReference>
<feature type="domain" description="PAC" evidence="8">
    <location>
        <begin position="120"/>
        <end position="179"/>
    </location>
</feature>
<gene>
    <name evidence="9" type="ORF">LV85_03628</name>
</gene>
<dbReference type="CDD" id="cd00130">
    <property type="entry name" value="PAS"/>
    <property type="match status" value="2"/>
</dbReference>
<dbReference type="PRINTS" id="PR00344">
    <property type="entry name" value="BCTRLSENSOR"/>
</dbReference>
<accession>A0A2W7QIR5</accession>
<dbReference type="InterPro" id="IPR003661">
    <property type="entry name" value="HisK_dim/P_dom"/>
</dbReference>
<dbReference type="Pfam" id="PF00512">
    <property type="entry name" value="HisKA"/>
    <property type="match status" value="1"/>
</dbReference>
<dbReference type="SUPFAM" id="SSF47384">
    <property type="entry name" value="Homodimeric domain of signal transducing histidine kinase"/>
    <property type="match status" value="1"/>
</dbReference>
<organism evidence="9 10">
    <name type="scientific">Algoriphagus chordae</name>
    <dbReference type="NCBI Taxonomy" id="237019"/>
    <lineage>
        <taxon>Bacteria</taxon>
        <taxon>Pseudomonadati</taxon>
        <taxon>Bacteroidota</taxon>
        <taxon>Cytophagia</taxon>
        <taxon>Cytophagales</taxon>
        <taxon>Cyclobacteriaceae</taxon>
        <taxon>Algoriphagus</taxon>
    </lineage>
</organism>
<sequence>MHGLNTIETPKFVSSTNSRWNFFSKKNTLGEHYKNIDWKATPLGDVGDWPVSLLTTISMIMEHPLPMCIFWGGDFVKLYNDNYAEILGDTSHARLLGKSAKESDREKWPRRAGIFSKVMKGNSVQLADSMIVTTGGIVSNKFYDFNYSPIRDLKGNIGGVLCTAVEITDKKIVEEKLIESKDQLHFAIDAAGLGTWDYSPSNNTFTGNDKLKSWFGLAPDEEIDLNKALAAIVPEDKSRVTKAIQTALLYESGGNYNIEYSIINPNSGQRRIVHAKGKAWFTDEKIGYRLNGTVEDVTQQVQARKAIEESEQSIRSIVANAPFPIGVYEGKDLIITLANQSILDVWGKGNDVIGKSYRTILPELENQEIFDQVYGVFSTGIPFHAKNQKVDIMIEGVLLPFYFNYSFTPLYNTAGEVYGVMNTAAEVTDIHLAKQKVEESEKRFKDSVKQAPLGITILRGDDYTVEMANENYLLLVDKSEEEFIGKPLFETLPEVQEVIEEIFLEIKRTGTPFFGNEFPITLNRYGRHEATYFNFVYHPLKEDSGEISGIMVVATEVTATVKAKHLLQESEKHFRSMVMQSPIPMTILRGENYIIDSANKVMFESIWRRKPSEVIGISILDAFPELRDQKYPELLKKVYTSGKSHSEKESVALVAGDNGLQKFYLDFEYAPLHDTEGKVSGIMITVNDVTDKVEARLKVEENEERLNIVISASGLGVWEFNLKTKESIISNRCNEIIGVSDLKKISNAQLMEKFHSEDLDTVKLAYEKAYKTGSLFYECRVLRDDSERCWIEVRGKVFFDQNNEPERIVGTIRDITEEKNFHKLLLEREEKFRLLADSLPQIIWTSDSEGKVNYYNQAIYDFTGLSADELSKDGWVQMVHPDDRKKNIEKWTQSISSGKDYHFEHRFRKSDGTYRWQLSRAIPQRDDQGNIKMWVGSSTDIQDQKLFTNELEKQVKDRTKELQFKNIELEKMNKELQSFAYISSHDLQEPLRKIQTFTSLLLEDEYDNISDRGKDMFDRMQNAAQRMQTLIQDLLVYSRTNTQERVFEEVSFSSIINEIIDDQKEELQYKEATLEINAACRIRVIPFQFKQLMMNLTSNALKFSDPSRSTFIEIKCQLISGENAGVAKLDPEQMYNWISFSDNGIGFDSSYSEKIFEVFQRLHGKAEYAGTGIGLAIVKKIVDNHNGFIQATGELGKGATFDIYIPAR</sequence>
<keyword evidence="10" id="KW-1185">Reference proteome</keyword>
<feature type="domain" description="Histidine kinase" evidence="6">
    <location>
        <begin position="982"/>
        <end position="1208"/>
    </location>
</feature>
<dbReference type="NCBIfam" id="TIGR00229">
    <property type="entry name" value="sensory_box"/>
    <property type="match status" value="3"/>
</dbReference>
<dbReference type="Pfam" id="PF08447">
    <property type="entry name" value="PAS_3"/>
    <property type="match status" value="3"/>
</dbReference>
<dbReference type="SMART" id="SM00388">
    <property type="entry name" value="HisKA"/>
    <property type="match status" value="1"/>
</dbReference>
<keyword evidence="5" id="KW-0418">Kinase</keyword>
<dbReference type="InterPro" id="IPR005467">
    <property type="entry name" value="His_kinase_dom"/>
</dbReference>